<sequence length="92" mass="9883">MLQRGRKAGHAVVRHIHREAFLAQALVQVLRELGFVFDHEQLHAALCGPGGALPDDKFVIHGVVRSACTAATLAPLLQRSNTIPCAAFSLSC</sequence>
<comment type="caution">
    <text evidence="1">The sequence shown here is derived from an EMBL/GenBank/DDBJ whole genome shotgun (WGS) entry which is preliminary data.</text>
</comment>
<dbReference type="Proteomes" id="UP000626210">
    <property type="component" value="Unassembled WGS sequence"/>
</dbReference>
<accession>A0ABQ3FWX2</accession>
<gene>
    <name evidence="1" type="ORF">GCM10007320_10530</name>
</gene>
<organism evidence="1 2">
    <name type="scientific">Pseudorhodoferax aquiterrae</name>
    <dbReference type="NCBI Taxonomy" id="747304"/>
    <lineage>
        <taxon>Bacteria</taxon>
        <taxon>Pseudomonadati</taxon>
        <taxon>Pseudomonadota</taxon>
        <taxon>Betaproteobacteria</taxon>
        <taxon>Burkholderiales</taxon>
        <taxon>Comamonadaceae</taxon>
    </lineage>
</organism>
<proteinExistence type="predicted"/>
<evidence type="ECO:0000313" key="1">
    <source>
        <dbReference type="EMBL" id="GHC73676.1"/>
    </source>
</evidence>
<name>A0ABQ3FWX2_9BURK</name>
<evidence type="ECO:0000313" key="2">
    <source>
        <dbReference type="Proteomes" id="UP000626210"/>
    </source>
</evidence>
<protein>
    <submittedName>
        <fullName evidence="1">Uncharacterized protein</fullName>
    </submittedName>
</protein>
<keyword evidence="2" id="KW-1185">Reference proteome</keyword>
<reference evidence="2" key="1">
    <citation type="journal article" date="2019" name="Int. J. Syst. Evol. Microbiol.">
        <title>The Global Catalogue of Microorganisms (GCM) 10K type strain sequencing project: providing services to taxonomists for standard genome sequencing and annotation.</title>
        <authorList>
            <consortium name="The Broad Institute Genomics Platform"/>
            <consortium name="The Broad Institute Genome Sequencing Center for Infectious Disease"/>
            <person name="Wu L."/>
            <person name="Ma J."/>
        </authorList>
    </citation>
    <scope>NUCLEOTIDE SEQUENCE [LARGE SCALE GENOMIC DNA]</scope>
    <source>
        <strain evidence="2">KCTC 23314</strain>
    </source>
</reference>
<dbReference type="EMBL" id="BMYK01000002">
    <property type="protein sequence ID" value="GHC73676.1"/>
    <property type="molecule type" value="Genomic_DNA"/>
</dbReference>